<dbReference type="AlphaFoldDB" id="A0A2P2NBC4"/>
<reference evidence="1" key="1">
    <citation type="submission" date="2018-02" db="EMBL/GenBank/DDBJ databases">
        <title>Rhizophora mucronata_Transcriptome.</title>
        <authorList>
            <person name="Meera S.P."/>
            <person name="Sreeshan A."/>
            <person name="Augustine A."/>
        </authorList>
    </citation>
    <scope>NUCLEOTIDE SEQUENCE</scope>
    <source>
        <tissue evidence="1">Leaf</tissue>
    </source>
</reference>
<dbReference type="EMBL" id="GGEC01059294">
    <property type="protein sequence ID" value="MBX39778.1"/>
    <property type="molecule type" value="Transcribed_RNA"/>
</dbReference>
<name>A0A2P2NBC4_RHIMU</name>
<accession>A0A2P2NBC4</accession>
<protein>
    <submittedName>
        <fullName evidence="1">Uncharacterized protein MANES_03G199200</fullName>
    </submittedName>
</protein>
<organism evidence="1">
    <name type="scientific">Rhizophora mucronata</name>
    <name type="common">Asiatic mangrove</name>
    <dbReference type="NCBI Taxonomy" id="61149"/>
    <lineage>
        <taxon>Eukaryota</taxon>
        <taxon>Viridiplantae</taxon>
        <taxon>Streptophyta</taxon>
        <taxon>Embryophyta</taxon>
        <taxon>Tracheophyta</taxon>
        <taxon>Spermatophyta</taxon>
        <taxon>Magnoliopsida</taxon>
        <taxon>eudicotyledons</taxon>
        <taxon>Gunneridae</taxon>
        <taxon>Pentapetalae</taxon>
        <taxon>rosids</taxon>
        <taxon>fabids</taxon>
        <taxon>Malpighiales</taxon>
        <taxon>Rhizophoraceae</taxon>
        <taxon>Rhizophora</taxon>
    </lineage>
</organism>
<proteinExistence type="predicted"/>
<sequence length="30" mass="3412">MVEPLSPVFSRSTMAQDNHLIASAYWPCFL</sequence>
<evidence type="ECO:0000313" key="1">
    <source>
        <dbReference type="EMBL" id="MBX39778.1"/>
    </source>
</evidence>